<evidence type="ECO:0000313" key="2">
    <source>
        <dbReference type="EMBL" id="MCQ4043053.1"/>
    </source>
</evidence>
<proteinExistence type="predicted"/>
<keyword evidence="1" id="KW-1133">Transmembrane helix</keyword>
<comment type="caution">
    <text evidence="2">The sequence shown here is derived from an EMBL/GenBank/DDBJ whole genome shotgun (WGS) entry which is preliminary data.</text>
</comment>
<evidence type="ECO:0000256" key="1">
    <source>
        <dbReference type="SAM" id="Phobius"/>
    </source>
</evidence>
<dbReference type="EMBL" id="JANFNH010000011">
    <property type="protein sequence ID" value="MCQ4043053.1"/>
    <property type="molecule type" value="Genomic_DNA"/>
</dbReference>
<feature type="transmembrane region" description="Helical" evidence="1">
    <location>
        <begin position="91"/>
        <end position="114"/>
    </location>
</feature>
<sequence>MTNPHPEMVGGSTLDAPSADATVKIWATQVAPSLTDAPTGGASVEIRVSPDIHGRMQVPARSTRRLIEMIGYVVVPTGGALLMVNEGHNVMPWWSTFSLALAILALPAVNRLAVISRTRKRRSKKV</sequence>
<accession>A0ABT1PF02</accession>
<dbReference type="RefSeq" id="WP_255927801.1">
    <property type="nucleotide sequence ID" value="NZ_JANFNH010000011.1"/>
</dbReference>
<reference evidence="2 3" key="1">
    <citation type="submission" date="2022-06" db="EMBL/GenBank/DDBJ databases">
        <title>Draft genome sequence of type strain Streptomyces rubrisoli DSM 42083.</title>
        <authorList>
            <person name="Duangmal K."/>
            <person name="Klaysubun C."/>
        </authorList>
    </citation>
    <scope>NUCLEOTIDE SEQUENCE [LARGE SCALE GENOMIC DNA]</scope>
    <source>
        <strain evidence="2 3">DSM 42083</strain>
    </source>
</reference>
<protein>
    <submittedName>
        <fullName evidence="2">Uncharacterized protein</fullName>
    </submittedName>
</protein>
<organism evidence="2 3">
    <name type="scientific">Streptantibioticus rubrisoli</name>
    <dbReference type="NCBI Taxonomy" id="1387313"/>
    <lineage>
        <taxon>Bacteria</taxon>
        <taxon>Bacillati</taxon>
        <taxon>Actinomycetota</taxon>
        <taxon>Actinomycetes</taxon>
        <taxon>Kitasatosporales</taxon>
        <taxon>Streptomycetaceae</taxon>
        <taxon>Streptantibioticus</taxon>
    </lineage>
</organism>
<keyword evidence="1" id="KW-0812">Transmembrane</keyword>
<name>A0ABT1PF02_9ACTN</name>
<dbReference type="Proteomes" id="UP001206206">
    <property type="component" value="Unassembled WGS sequence"/>
</dbReference>
<keyword evidence="1" id="KW-0472">Membrane</keyword>
<gene>
    <name evidence="2" type="ORF">NON19_13690</name>
</gene>
<feature type="transmembrane region" description="Helical" evidence="1">
    <location>
        <begin position="66"/>
        <end position="85"/>
    </location>
</feature>
<evidence type="ECO:0000313" key="3">
    <source>
        <dbReference type="Proteomes" id="UP001206206"/>
    </source>
</evidence>
<keyword evidence="3" id="KW-1185">Reference proteome</keyword>